<comment type="caution">
    <text evidence="9">The sequence shown here is derived from an EMBL/GenBank/DDBJ whole genome shotgun (WGS) entry which is preliminary data.</text>
</comment>
<feature type="region of interest" description="Disordered" evidence="7">
    <location>
        <begin position="397"/>
        <end position="418"/>
    </location>
</feature>
<protein>
    <recommendedName>
        <fullName evidence="11">EamA domain-containing protein</fullName>
    </recommendedName>
</protein>
<feature type="transmembrane region" description="Helical" evidence="8">
    <location>
        <begin position="280"/>
        <end position="301"/>
    </location>
</feature>
<evidence type="ECO:0000256" key="7">
    <source>
        <dbReference type="SAM" id="MobiDB-lite"/>
    </source>
</evidence>
<feature type="transmembrane region" description="Helical" evidence="8">
    <location>
        <begin position="157"/>
        <end position="177"/>
    </location>
</feature>
<dbReference type="PANTHER" id="PTHR19346:SF4">
    <property type="entry name" value="SUGAR PHOSPHATE TRANSPORTER DOMAIN-CONTAINING PROTEIN"/>
    <property type="match status" value="1"/>
</dbReference>
<evidence type="ECO:0000313" key="10">
    <source>
        <dbReference type="Proteomes" id="UP000695562"/>
    </source>
</evidence>
<dbReference type="InterPro" id="IPR026505">
    <property type="entry name" value="Solute_c_fam_35_mem_F3/F4"/>
</dbReference>
<dbReference type="Gene3D" id="1.10.3730.20">
    <property type="match status" value="1"/>
</dbReference>
<dbReference type="EMBL" id="AJWJ01000238">
    <property type="protein sequence ID" value="KAF2072938.1"/>
    <property type="molecule type" value="Genomic_DNA"/>
</dbReference>
<keyword evidence="10" id="KW-1185">Reference proteome</keyword>
<gene>
    <name evidence="9" type="ORF">CYY_005760</name>
</gene>
<feature type="transmembrane region" description="Helical" evidence="8">
    <location>
        <begin position="183"/>
        <end position="203"/>
    </location>
</feature>
<dbReference type="InterPro" id="IPR037185">
    <property type="entry name" value="EmrE-like"/>
</dbReference>
<dbReference type="OrthoDB" id="18137at2759"/>
<evidence type="ECO:0008006" key="11">
    <source>
        <dbReference type="Google" id="ProtNLM"/>
    </source>
</evidence>
<dbReference type="GO" id="GO:0016020">
    <property type="term" value="C:membrane"/>
    <property type="evidence" value="ECO:0007669"/>
    <property type="project" value="UniProtKB-SubCell"/>
</dbReference>
<comment type="subcellular location">
    <subcellularLocation>
        <location evidence="1">Membrane</location>
        <topology evidence="1">Multi-pass membrane protein</topology>
    </subcellularLocation>
</comment>
<evidence type="ECO:0000256" key="2">
    <source>
        <dbReference type="ARBA" id="ARBA00007863"/>
    </source>
</evidence>
<dbReference type="SUPFAM" id="SSF103481">
    <property type="entry name" value="Multidrug resistance efflux transporter EmrE"/>
    <property type="match status" value="1"/>
</dbReference>
<name>A0A8J4PSE9_9MYCE</name>
<proteinExistence type="inferred from homology"/>
<dbReference type="AlphaFoldDB" id="A0A8J4PSE9"/>
<accession>A0A8J4PSE9</accession>
<keyword evidence="5 8" id="KW-1133">Transmembrane helix</keyword>
<dbReference type="GO" id="GO:0022857">
    <property type="term" value="F:transmembrane transporter activity"/>
    <property type="evidence" value="ECO:0007669"/>
    <property type="project" value="InterPro"/>
</dbReference>
<keyword evidence="3" id="KW-0813">Transport</keyword>
<feature type="transmembrane region" description="Helical" evidence="8">
    <location>
        <begin position="210"/>
        <end position="228"/>
    </location>
</feature>
<feature type="transmembrane region" description="Helical" evidence="8">
    <location>
        <begin position="41"/>
        <end position="60"/>
    </location>
</feature>
<evidence type="ECO:0000256" key="8">
    <source>
        <dbReference type="SAM" id="Phobius"/>
    </source>
</evidence>
<feature type="compositionally biased region" description="Basic and acidic residues" evidence="7">
    <location>
        <begin position="397"/>
        <end position="411"/>
    </location>
</feature>
<dbReference type="Pfam" id="PF06027">
    <property type="entry name" value="SLC35F"/>
    <property type="match status" value="1"/>
</dbReference>
<sequence length="418" mass="47121">MIENDKYDDQDINETTPIIRLKDEQLPLVPVKEKPGFFKRFLSFFIVIAIAVLMATISEMSQSLLDAYPKPYMFNFFNTLYLIFSFPIELGMLASDLKEARAKKEKSGYQYINNDDGQQDIPDSLWVYYKQQFQVEVSFDQEGKEIRKGISLKKTTLLSIFMAFLLVGSTYLMMRALPLCEVSLATVLFQSATVFVFIFSIIILKEKITILKTIPVVLFIGGVVGITLADSTSKGEANDYPQATLGIILMLICAVCWAFYEVLTAKFFGEANRTVMNTYLALAGFFNLIAGIPILIILNFTNVERLGVPDPKTAGLIVLVGFISFALMYLIAWGLTVTSPLFIRSGELMSIPATLFADVTFRRQPFPLTAIPGYVLIVVGFVVTLWVENKYATEAREKQEKEEIEKQEKEIQGNSRNN</sequence>
<feature type="transmembrane region" description="Helical" evidence="8">
    <location>
        <begin position="313"/>
        <end position="335"/>
    </location>
</feature>
<evidence type="ECO:0000256" key="6">
    <source>
        <dbReference type="ARBA" id="ARBA00023136"/>
    </source>
</evidence>
<evidence type="ECO:0000256" key="1">
    <source>
        <dbReference type="ARBA" id="ARBA00004141"/>
    </source>
</evidence>
<feature type="transmembrane region" description="Helical" evidence="8">
    <location>
        <begin position="72"/>
        <end position="94"/>
    </location>
</feature>
<comment type="similarity">
    <text evidence="2">Belongs to the SLC35F solute transporter family.</text>
</comment>
<evidence type="ECO:0000313" key="9">
    <source>
        <dbReference type="EMBL" id="KAF2072938.1"/>
    </source>
</evidence>
<keyword evidence="4 8" id="KW-0812">Transmembrane</keyword>
<feature type="transmembrane region" description="Helical" evidence="8">
    <location>
        <begin position="366"/>
        <end position="387"/>
    </location>
</feature>
<evidence type="ECO:0000256" key="5">
    <source>
        <dbReference type="ARBA" id="ARBA00022989"/>
    </source>
</evidence>
<dbReference type="InterPro" id="IPR009262">
    <property type="entry name" value="SLC35_F1/F2/F6"/>
</dbReference>
<evidence type="ECO:0000256" key="3">
    <source>
        <dbReference type="ARBA" id="ARBA00022448"/>
    </source>
</evidence>
<feature type="transmembrane region" description="Helical" evidence="8">
    <location>
        <begin position="240"/>
        <end position="260"/>
    </location>
</feature>
<reference evidence="9" key="1">
    <citation type="submission" date="2020-01" db="EMBL/GenBank/DDBJ databases">
        <title>Development of genomics and gene disruption for Polysphondylium violaceum indicates a role for the polyketide synthase stlB in stalk morphogenesis.</title>
        <authorList>
            <person name="Narita B."/>
            <person name="Kawabe Y."/>
            <person name="Kin K."/>
            <person name="Saito T."/>
            <person name="Gibbs R."/>
            <person name="Kuspa A."/>
            <person name="Muzny D."/>
            <person name="Queller D."/>
            <person name="Richards S."/>
            <person name="Strassman J."/>
            <person name="Sucgang R."/>
            <person name="Worley K."/>
            <person name="Schaap P."/>
        </authorList>
    </citation>
    <scope>NUCLEOTIDE SEQUENCE</scope>
    <source>
        <strain evidence="9">QSvi11</strain>
    </source>
</reference>
<dbReference type="Proteomes" id="UP000695562">
    <property type="component" value="Unassembled WGS sequence"/>
</dbReference>
<keyword evidence="6 8" id="KW-0472">Membrane</keyword>
<dbReference type="PANTHER" id="PTHR19346">
    <property type="entry name" value="SUGAR PHOSPHATE TRANSPORTER DOMAIN-CONTAINING PROTEIN"/>
    <property type="match status" value="1"/>
</dbReference>
<organism evidence="9 10">
    <name type="scientific">Polysphondylium violaceum</name>
    <dbReference type="NCBI Taxonomy" id="133409"/>
    <lineage>
        <taxon>Eukaryota</taxon>
        <taxon>Amoebozoa</taxon>
        <taxon>Evosea</taxon>
        <taxon>Eumycetozoa</taxon>
        <taxon>Dictyostelia</taxon>
        <taxon>Dictyosteliales</taxon>
        <taxon>Dictyosteliaceae</taxon>
        <taxon>Polysphondylium</taxon>
    </lineage>
</organism>
<evidence type="ECO:0000256" key="4">
    <source>
        <dbReference type="ARBA" id="ARBA00022692"/>
    </source>
</evidence>